<dbReference type="Proteomes" id="UP000728185">
    <property type="component" value="Unassembled WGS sequence"/>
</dbReference>
<keyword evidence="3" id="KW-1185">Reference proteome</keyword>
<accession>A0A8E0VPP5</accession>
<name>A0A8E0VPP5_9TREM</name>
<sequence>MRRTHLLLHFILTVLILTRYYGISNCPAGFEDMGDDLCFLNVNIVTTYCNAQEECANQGAARGLRLFIPGRHAAKIAEHFSYRLTIFTSWNAHLNRPSDLRSGWRVGDPGSAAFATKKSDTSVPWGPRQPDCRYQAVAMYHEGLLQDEEQDTRLATSVVCELSRRPLAGSPELFRSKWPRTLKSLFMSASKSTGCFHSILVSSLVSCGMKCKLHKHCRALYYNSVTKYCELSLYIDSLLPTHQTAVSENWFRFGRPNW</sequence>
<feature type="signal peptide" evidence="1">
    <location>
        <begin position="1"/>
        <end position="22"/>
    </location>
</feature>
<dbReference type="EMBL" id="LUCM01000310">
    <property type="protein sequence ID" value="KAA0200756.1"/>
    <property type="molecule type" value="Genomic_DNA"/>
</dbReference>
<reference evidence="2" key="1">
    <citation type="submission" date="2019-05" db="EMBL/GenBank/DDBJ databases">
        <title>Annotation for the trematode Fasciolopsis buski.</title>
        <authorList>
            <person name="Choi Y.-J."/>
        </authorList>
    </citation>
    <scope>NUCLEOTIDE SEQUENCE</scope>
    <source>
        <strain evidence="2">HT</strain>
        <tissue evidence="2">Whole worm</tissue>
    </source>
</reference>
<organism evidence="2 3">
    <name type="scientific">Fasciolopsis buskii</name>
    <dbReference type="NCBI Taxonomy" id="27845"/>
    <lineage>
        <taxon>Eukaryota</taxon>
        <taxon>Metazoa</taxon>
        <taxon>Spiralia</taxon>
        <taxon>Lophotrochozoa</taxon>
        <taxon>Platyhelminthes</taxon>
        <taxon>Trematoda</taxon>
        <taxon>Digenea</taxon>
        <taxon>Plagiorchiida</taxon>
        <taxon>Echinostomata</taxon>
        <taxon>Echinostomatoidea</taxon>
        <taxon>Fasciolidae</taxon>
        <taxon>Fasciolopsis</taxon>
    </lineage>
</organism>
<protein>
    <submittedName>
        <fullName evidence="2">Uncharacterized protein</fullName>
    </submittedName>
</protein>
<gene>
    <name evidence="2" type="ORF">FBUS_07696</name>
</gene>
<proteinExistence type="predicted"/>
<dbReference type="AlphaFoldDB" id="A0A8E0VPP5"/>
<keyword evidence="1" id="KW-0732">Signal</keyword>
<evidence type="ECO:0000256" key="1">
    <source>
        <dbReference type="SAM" id="SignalP"/>
    </source>
</evidence>
<comment type="caution">
    <text evidence="2">The sequence shown here is derived from an EMBL/GenBank/DDBJ whole genome shotgun (WGS) entry which is preliminary data.</text>
</comment>
<evidence type="ECO:0000313" key="2">
    <source>
        <dbReference type="EMBL" id="KAA0200756.1"/>
    </source>
</evidence>
<feature type="chain" id="PRO_5034614724" evidence="1">
    <location>
        <begin position="23"/>
        <end position="258"/>
    </location>
</feature>
<dbReference type="OrthoDB" id="6274103at2759"/>
<evidence type="ECO:0000313" key="3">
    <source>
        <dbReference type="Proteomes" id="UP000728185"/>
    </source>
</evidence>